<dbReference type="SUPFAM" id="SSF50998">
    <property type="entry name" value="Quinoprotein alcohol dehydrogenase-like"/>
    <property type="match status" value="1"/>
</dbReference>
<dbReference type="Gene3D" id="1.20.1280.50">
    <property type="match status" value="1"/>
</dbReference>
<dbReference type="PROSITE" id="PS50181">
    <property type="entry name" value="FBOX"/>
    <property type="match status" value="1"/>
</dbReference>
<proteinExistence type="predicted"/>
<dbReference type="InterPro" id="IPR036047">
    <property type="entry name" value="F-box-like_dom_sf"/>
</dbReference>
<dbReference type="EMBL" id="JAWDJX010000009">
    <property type="protein sequence ID" value="KAK3055219.1"/>
    <property type="molecule type" value="Genomic_DNA"/>
</dbReference>
<dbReference type="InterPro" id="IPR001810">
    <property type="entry name" value="F-box_dom"/>
</dbReference>
<dbReference type="SUPFAM" id="SSF81383">
    <property type="entry name" value="F-box domain"/>
    <property type="match status" value="1"/>
</dbReference>
<sequence length="567" mass="64171">MVDALNSLPAELVLQILDFAPVSHIAGLLRLNKAWNSFINTHQDAVYASTTKVWRPPDSRDLAFLSKTQSFAKYFEGTSSWKELCKRQTLLTRAWNRRDPITRESIIQVGNDAVWRFRVDFERRFVLSTSQQGGLNVTDLDSGDLLWRLSNSEVWPFAHLEYQDGKAVWDREGNAVEVWQTDIEGLPRGNFRQVAILPHEHQTRGFQVSYNILCVVSTEGICYVYDMAHVPPRLKSKIAIEEDAVGHLDQNEDVVMVSMGKNGYHFYDKITGARVGILDPRMSLQFHHIHHPPPEANSTVSAENAFYSLPSIDVFPPRRPSKDRLTPIRVAGGPLHRAENEAYTKLGDDDWGAALFSGSMMAAISRGGRLLVCLDWRTCLQKPKFFERLSYIIECRSDGSGFDLGGWLSFRNNRVMFEVQDRVYVVTLRDYGTVDDIEPCGHRPSYAFTTSSVPQLAVPVSFMALFDDCILSTYTTLGWRRRTAERDVEDAGQTNRFRIFPTKTIRILSLAPNLEPGSVSDDGELATTLYAAEDDRHTNILEIMDMLSADEEDTDDDIVETDADGSW</sequence>
<dbReference type="Proteomes" id="UP001271007">
    <property type="component" value="Unassembled WGS sequence"/>
</dbReference>
<accession>A0AAJ0DJC8</accession>
<reference evidence="2" key="1">
    <citation type="submission" date="2023-04" db="EMBL/GenBank/DDBJ databases">
        <title>Black Yeasts Isolated from many extreme environments.</title>
        <authorList>
            <person name="Coleine C."/>
            <person name="Stajich J.E."/>
            <person name="Selbmann L."/>
        </authorList>
    </citation>
    <scope>NUCLEOTIDE SEQUENCE</scope>
    <source>
        <strain evidence="2">CCFEE 5312</strain>
    </source>
</reference>
<feature type="domain" description="F-box" evidence="1">
    <location>
        <begin position="2"/>
        <end position="50"/>
    </location>
</feature>
<protein>
    <recommendedName>
        <fullName evidence="1">F-box domain-containing protein</fullName>
    </recommendedName>
</protein>
<gene>
    <name evidence="2" type="ORF">LTR09_003772</name>
</gene>
<name>A0AAJ0DJC8_9PEZI</name>
<evidence type="ECO:0000313" key="2">
    <source>
        <dbReference type="EMBL" id="KAK3055219.1"/>
    </source>
</evidence>
<evidence type="ECO:0000259" key="1">
    <source>
        <dbReference type="PROSITE" id="PS50181"/>
    </source>
</evidence>
<dbReference type="InterPro" id="IPR011047">
    <property type="entry name" value="Quinoprotein_ADH-like_sf"/>
</dbReference>
<dbReference type="AlphaFoldDB" id="A0AAJ0DJC8"/>
<keyword evidence="3" id="KW-1185">Reference proteome</keyword>
<evidence type="ECO:0000313" key="3">
    <source>
        <dbReference type="Proteomes" id="UP001271007"/>
    </source>
</evidence>
<organism evidence="2 3">
    <name type="scientific">Extremus antarcticus</name>
    <dbReference type="NCBI Taxonomy" id="702011"/>
    <lineage>
        <taxon>Eukaryota</taxon>
        <taxon>Fungi</taxon>
        <taxon>Dikarya</taxon>
        <taxon>Ascomycota</taxon>
        <taxon>Pezizomycotina</taxon>
        <taxon>Dothideomycetes</taxon>
        <taxon>Dothideomycetidae</taxon>
        <taxon>Mycosphaerellales</taxon>
        <taxon>Extremaceae</taxon>
        <taxon>Extremus</taxon>
    </lineage>
</organism>
<comment type="caution">
    <text evidence="2">The sequence shown here is derived from an EMBL/GenBank/DDBJ whole genome shotgun (WGS) entry which is preliminary data.</text>
</comment>